<dbReference type="NCBIfam" id="TIGR01708">
    <property type="entry name" value="typeII_sec_gspH"/>
    <property type="match status" value="1"/>
</dbReference>
<evidence type="ECO:0000256" key="4">
    <source>
        <dbReference type="ARBA" id="ARBA00022481"/>
    </source>
</evidence>
<keyword evidence="8 11" id="KW-0472">Membrane</keyword>
<dbReference type="PRINTS" id="PR00885">
    <property type="entry name" value="BCTERIALGSPH"/>
</dbReference>
<evidence type="ECO:0000256" key="7">
    <source>
        <dbReference type="ARBA" id="ARBA00022989"/>
    </source>
</evidence>
<evidence type="ECO:0000256" key="8">
    <source>
        <dbReference type="ARBA" id="ARBA00023136"/>
    </source>
</evidence>
<evidence type="ECO:0000256" key="1">
    <source>
        <dbReference type="ARBA" id="ARBA00004377"/>
    </source>
</evidence>
<dbReference type="Proteomes" id="UP001143391">
    <property type="component" value="Unassembled WGS sequence"/>
</dbReference>
<dbReference type="InterPro" id="IPR012902">
    <property type="entry name" value="N_methyl_site"/>
</dbReference>
<organism evidence="13 14">
    <name type="scientific">Marinobacter iranensis</name>
    <dbReference type="NCBI Taxonomy" id="2962607"/>
    <lineage>
        <taxon>Bacteria</taxon>
        <taxon>Pseudomonadati</taxon>
        <taxon>Pseudomonadota</taxon>
        <taxon>Gammaproteobacteria</taxon>
        <taxon>Pseudomonadales</taxon>
        <taxon>Marinobacteraceae</taxon>
        <taxon>Marinobacter</taxon>
    </lineage>
</organism>
<evidence type="ECO:0000256" key="5">
    <source>
        <dbReference type="ARBA" id="ARBA00022519"/>
    </source>
</evidence>
<dbReference type="Pfam" id="PF07963">
    <property type="entry name" value="N_methyl"/>
    <property type="match status" value="1"/>
</dbReference>
<feature type="transmembrane region" description="Helical" evidence="11">
    <location>
        <begin position="12"/>
        <end position="34"/>
    </location>
</feature>
<protein>
    <recommendedName>
        <fullName evidence="2">Type II secretion system protein H</fullName>
    </recommendedName>
    <alternativeName>
        <fullName evidence="10">General secretion pathway protein H</fullName>
    </alternativeName>
</protein>
<keyword evidence="5" id="KW-0997">Cell inner membrane</keyword>
<keyword evidence="4" id="KW-0488">Methylation</keyword>
<dbReference type="Pfam" id="PF12019">
    <property type="entry name" value="GspH"/>
    <property type="match status" value="1"/>
</dbReference>
<name>A0ABT5YA84_9GAMM</name>
<reference evidence="13" key="1">
    <citation type="submission" date="2022-07" db="EMBL/GenBank/DDBJ databases">
        <title>Marinobacter iranensis a new bacterium isolate from a hipersaline lake in Iran.</title>
        <authorList>
            <person name="Mohammad A.M.A."/>
            <person name="Cristina S.-P."/>
            <person name="Antonio V."/>
        </authorList>
    </citation>
    <scope>NUCLEOTIDE SEQUENCE</scope>
    <source>
        <strain evidence="13">71-i</strain>
    </source>
</reference>
<feature type="domain" description="General secretion pathway GspH" evidence="12">
    <location>
        <begin position="46"/>
        <end position="160"/>
    </location>
</feature>
<keyword evidence="3" id="KW-1003">Cell membrane</keyword>
<evidence type="ECO:0000256" key="2">
    <source>
        <dbReference type="ARBA" id="ARBA00021549"/>
    </source>
</evidence>
<keyword evidence="6 11" id="KW-0812">Transmembrane</keyword>
<comment type="subcellular location">
    <subcellularLocation>
        <location evidence="1">Cell inner membrane</location>
        <topology evidence="1">Single-pass membrane protein</topology>
    </subcellularLocation>
</comment>
<evidence type="ECO:0000256" key="11">
    <source>
        <dbReference type="SAM" id="Phobius"/>
    </source>
</evidence>
<dbReference type="InterPro" id="IPR022346">
    <property type="entry name" value="T2SS_GspH"/>
</dbReference>
<evidence type="ECO:0000256" key="3">
    <source>
        <dbReference type="ARBA" id="ARBA00022475"/>
    </source>
</evidence>
<dbReference type="Gene3D" id="3.55.40.10">
    <property type="entry name" value="minor pseudopilin epsh domain"/>
    <property type="match status" value="1"/>
</dbReference>
<dbReference type="PROSITE" id="PS00409">
    <property type="entry name" value="PROKAR_NTER_METHYL"/>
    <property type="match status" value="1"/>
</dbReference>
<comment type="similarity">
    <text evidence="9">Belongs to the GSP H family.</text>
</comment>
<keyword evidence="7 11" id="KW-1133">Transmembrane helix</keyword>
<evidence type="ECO:0000256" key="10">
    <source>
        <dbReference type="ARBA" id="ARBA00030775"/>
    </source>
</evidence>
<sequence>MHARTRHSGFTLIEILVVLVVVGLLAALAVMTMGGSSREREMENEVRELYLLMQTAAEQAILNNTELGLILEDEGYRFVAWEDRSGEWKEPAEHMFRMRSFPEWITVTEYIESDTPRLASEEDELRPDVVFFSSGETTPFELEFLVGRDDSRMHTIASDGFSPLEWHHPGSERGEDE</sequence>
<gene>
    <name evidence="13" type="primary">gspH</name>
    <name evidence="13" type="ORF">NLU14_09915</name>
</gene>
<dbReference type="SUPFAM" id="SSF54523">
    <property type="entry name" value="Pili subunits"/>
    <property type="match status" value="1"/>
</dbReference>
<dbReference type="NCBIfam" id="TIGR02532">
    <property type="entry name" value="IV_pilin_GFxxxE"/>
    <property type="match status" value="1"/>
</dbReference>
<dbReference type="InterPro" id="IPR002416">
    <property type="entry name" value="T2SS_protein-GspH"/>
</dbReference>
<evidence type="ECO:0000313" key="13">
    <source>
        <dbReference type="EMBL" id="MDF0750549.1"/>
    </source>
</evidence>
<keyword evidence="14" id="KW-1185">Reference proteome</keyword>
<accession>A0ABT5YA84</accession>
<proteinExistence type="inferred from homology"/>
<evidence type="ECO:0000259" key="12">
    <source>
        <dbReference type="Pfam" id="PF12019"/>
    </source>
</evidence>
<evidence type="ECO:0000256" key="9">
    <source>
        <dbReference type="ARBA" id="ARBA00025772"/>
    </source>
</evidence>
<dbReference type="InterPro" id="IPR045584">
    <property type="entry name" value="Pilin-like"/>
</dbReference>
<comment type="caution">
    <text evidence="13">The sequence shown here is derived from an EMBL/GenBank/DDBJ whole genome shotgun (WGS) entry which is preliminary data.</text>
</comment>
<dbReference type="InterPro" id="IPR049875">
    <property type="entry name" value="TypeII_GspH"/>
</dbReference>
<evidence type="ECO:0000256" key="6">
    <source>
        <dbReference type="ARBA" id="ARBA00022692"/>
    </source>
</evidence>
<dbReference type="EMBL" id="JANCMW010000005">
    <property type="protein sequence ID" value="MDF0750549.1"/>
    <property type="molecule type" value="Genomic_DNA"/>
</dbReference>
<evidence type="ECO:0000313" key="14">
    <source>
        <dbReference type="Proteomes" id="UP001143391"/>
    </source>
</evidence>